<dbReference type="PROSITE" id="PS51352">
    <property type="entry name" value="THIOREDOXIN_2"/>
    <property type="match status" value="1"/>
</dbReference>
<feature type="domain" description="Thioredoxin" evidence="2">
    <location>
        <begin position="12"/>
        <end position="158"/>
    </location>
</feature>
<accession>A0A254N4B6</accession>
<name>A0A254N4B6_9BURK</name>
<dbReference type="OrthoDB" id="9811352at2"/>
<dbReference type="InterPro" id="IPR050553">
    <property type="entry name" value="Thioredoxin_ResA/DsbE_sf"/>
</dbReference>
<reference evidence="3 4" key="1">
    <citation type="journal article" date="2007" name="Int. J. Syst. Evol. Microbiol.">
        <title>Description of Pelomonas aquatica sp. nov. and Pelomonas puraquae sp. nov., isolated from industrial and haemodialysis water.</title>
        <authorList>
            <person name="Gomila M."/>
            <person name="Bowien B."/>
            <person name="Falsen E."/>
            <person name="Moore E.R."/>
            <person name="Lalucat J."/>
        </authorList>
    </citation>
    <scope>NUCLEOTIDE SEQUENCE [LARGE SCALE GENOMIC DNA]</scope>
    <source>
        <strain evidence="3 4">CCUG 52769</strain>
    </source>
</reference>
<dbReference type="InterPro" id="IPR013766">
    <property type="entry name" value="Thioredoxin_domain"/>
</dbReference>
<evidence type="ECO:0000256" key="1">
    <source>
        <dbReference type="SAM" id="SignalP"/>
    </source>
</evidence>
<feature type="signal peptide" evidence="1">
    <location>
        <begin position="1"/>
        <end position="18"/>
    </location>
</feature>
<comment type="caution">
    <text evidence="3">The sequence shown here is derived from an EMBL/GenBank/DDBJ whole genome shotgun (WGS) entry which is preliminary data.</text>
</comment>
<feature type="chain" id="PRO_5013372879" evidence="1">
    <location>
        <begin position="19"/>
        <end position="158"/>
    </location>
</feature>
<dbReference type="SUPFAM" id="SSF52833">
    <property type="entry name" value="Thioredoxin-like"/>
    <property type="match status" value="1"/>
</dbReference>
<protein>
    <submittedName>
        <fullName evidence="3">Redoxin</fullName>
    </submittedName>
</protein>
<dbReference type="AlphaFoldDB" id="A0A254N4B6"/>
<evidence type="ECO:0000259" key="2">
    <source>
        <dbReference type="PROSITE" id="PS51352"/>
    </source>
</evidence>
<evidence type="ECO:0000313" key="4">
    <source>
        <dbReference type="Proteomes" id="UP000197446"/>
    </source>
</evidence>
<dbReference type="Proteomes" id="UP000197446">
    <property type="component" value="Unassembled WGS sequence"/>
</dbReference>
<keyword evidence="1" id="KW-0732">Signal</keyword>
<keyword evidence="4" id="KW-1185">Reference proteome</keyword>
<dbReference type="RefSeq" id="WP_088484073.1">
    <property type="nucleotide sequence ID" value="NZ_JBCNLH010000004.1"/>
</dbReference>
<dbReference type="InterPro" id="IPR013740">
    <property type="entry name" value="Redoxin"/>
</dbReference>
<sequence length="158" mass="17321">MRPFIALLLTVAAWSANAQPLQLSGPTLDGSTFNLQALRGRVVMLFFWNTDCVPCVQRMPELRANAAGWRGKPFTLVLVSTDRERQSALAYVRTLRQVDKAAVDTPFLWAGEQRLGAGLTVPASVPQTLVLDSRGEVVARHVGRIAPEAWDDVAELLP</sequence>
<proteinExistence type="predicted"/>
<evidence type="ECO:0000313" key="3">
    <source>
        <dbReference type="EMBL" id="OWR02919.1"/>
    </source>
</evidence>
<organism evidence="3 4">
    <name type="scientific">Roseateles puraquae</name>
    <dbReference type="NCBI Taxonomy" id="431059"/>
    <lineage>
        <taxon>Bacteria</taxon>
        <taxon>Pseudomonadati</taxon>
        <taxon>Pseudomonadota</taxon>
        <taxon>Betaproteobacteria</taxon>
        <taxon>Burkholderiales</taxon>
        <taxon>Sphaerotilaceae</taxon>
        <taxon>Roseateles</taxon>
    </lineage>
</organism>
<dbReference type="InterPro" id="IPR036249">
    <property type="entry name" value="Thioredoxin-like_sf"/>
</dbReference>
<dbReference type="PANTHER" id="PTHR42852">
    <property type="entry name" value="THIOL:DISULFIDE INTERCHANGE PROTEIN DSBE"/>
    <property type="match status" value="1"/>
</dbReference>
<dbReference type="GO" id="GO:0016491">
    <property type="term" value="F:oxidoreductase activity"/>
    <property type="evidence" value="ECO:0007669"/>
    <property type="project" value="InterPro"/>
</dbReference>
<dbReference type="PANTHER" id="PTHR42852:SF17">
    <property type="entry name" value="THIOREDOXIN-LIKE PROTEIN HI_1115"/>
    <property type="match status" value="1"/>
</dbReference>
<gene>
    <name evidence="3" type="ORF">CDO81_15125</name>
</gene>
<dbReference type="EMBL" id="NISI01000006">
    <property type="protein sequence ID" value="OWR02919.1"/>
    <property type="molecule type" value="Genomic_DNA"/>
</dbReference>
<dbReference type="Pfam" id="PF08534">
    <property type="entry name" value="Redoxin"/>
    <property type="match status" value="1"/>
</dbReference>
<dbReference type="Gene3D" id="3.40.30.10">
    <property type="entry name" value="Glutaredoxin"/>
    <property type="match status" value="1"/>
</dbReference>
<dbReference type="CDD" id="cd02966">
    <property type="entry name" value="TlpA_like_family"/>
    <property type="match status" value="1"/>
</dbReference>